<accession>A0AC61U3L6</accession>
<reference evidence="1" key="1">
    <citation type="submission" date="2021-11" db="EMBL/GenBank/DDBJ databases">
        <title>Study of the species diversity of bacterial strains isolated from a unique natural object - Shulgan-Tash cave (Bashkiria).</title>
        <authorList>
            <person name="Sazanova A.L."/>
            <person name="Chirak E.R."/>
            <person name="Safronova V.I."/>
        </authorList>
    </citation>
    <scope>NUCLEOTIDE SEQUENCE</scope>
    <source>
        <strain evidence="1">P1</strain>
    </source>
</reference>
<evidence type="ECO:0000313" key="2">
    <source>
        <dbReference type="Proteomes" id="UP001059663"/>
    </source>
</evidence>
<gene>
    <name evidence="1" type="ORF">LP422_20105</name>
</gene>
<evidence type="ECO:0000313" key="1">
    <source>
        <dbReference type="EMBL" id="UUZ44619.1"/>
    </source>
</evidence>
<name>A0AC61U3L6_9MICO</name>
<dbReference type="EMBL" id="CP087977">
    <property type="protein sequence ID" value="UUZ44619.1"/>
    <property type="molecule type" value="Genomic_DNA"/>
</dbReference>
<protein>
    <submittedName>
        <fullName evidence="1">LysR family transcriptional regulator</fullName>
    </submittedName>
</protein>
<proteinExistence type="predicted"/>
<sequence>MELSLRRLQMLRELHRRGTVTAAAQALHYSPSGVSQQLAQLEREVGVQLIEKTGRRVQLTALGLLLSEHAEEILASVERATTAIEQAQSGITARLSVGVWASVASGLIPRALSVLALDHPGIAVSTTELLPEETASAVRDGRVDASFVIDYSSRTTDWEPSLHRSVVAVERLHAAVPEGAIPDDTVSLNALAEFPGSSRGRGPTSVGRCAPSATPGGSSRGSPTPSRSSSPPPAMIAGGLGVSLVTDPGLTLLPPGVDVVPLEEPILRTLSVAHRATSTPRPSIDLFVEAVRTAAEEQGTGAGGTPPDAARP</sequence>
<organism evidence="1 2">
    <name type="scientific">Janibacter limosus</name>
    <dbReference type="NCBI Taxonomy" id="53458"/>
    <lineage>
        <taxon>Bacteria</taxon>
        <taxon>Bacillati</taxon>
        <taxon>Actinomycetota</taxon>
        <taxon>Actinomycetes</taxon>
        <taxon>Micrococcales</taxon>
        <taxon>Intrasporangiaceae</taxon>
        <taxon>Janibacter</taxon>
    </lineage>
</organism>
<dbReference type="Proteomes" id="UP001059663">
    <property type="component" value="Chromosome"/>
</dbReference>